<evidence type="ECO:0000313" key="1">
    <source>
        <dbReference type="EMBL" id="MEC4720381.1"/>
    </source>
</evidence>
<evidence type="ECO:0008006" key="3">
    <source>
        <dbReference type="Google" id="ProtNLM"/>
    </source>
</evidence>
<comment type="caution">
    <text evidence="1">The sequence shown here is derived from an EMBL/GenBank/DDBJ whole genome shotgun (WGS) entry which is preliminary data.</text>
</comment>
<dbReference type="RefSeq" id="WP_326507098.1">
    <property type="nucleotide sequence ID" value="NZ_JAWIIV010000011.1"/>
</dbReference>
<organism evidence="1 2">
    <name type="scientific">Noviherbaspirillum album</name>
    <dbReference type="NCBI Taxonomy" id="3080276"/>
    <lineage>
        <taxon>Bacteria</taxon>
        <taxon>Pseudomonadati</taxon>
        <taxon>Pseudomonadota</taxon>
        <taxon>Betaproteobacteria</taxon>
        <taxon>Burkholderiales</taxon>
        <taxon>Oxalobacteraceae</taxon>
        <taxon>Noviherbaspirillum</taxon>
    </lineage>
</organism>
<sequence>MVAEVEYCRPVPDDDAMFRQVPAGACLEVDGVLYIRQSDWQAFLLSVRQKASLRESGEAEQA</sequence>
<keyword evidence="2" id="KW-1185">Reference proteome</keyword>
<reference evidence="1 2" key="1">
    <citation type="submission" date="2023-10" db="EMBL/GenBank/DDBJ databases">
        <title>Noviherbaspirillum sp. CPCC 100848 genome assembly.</title>
        <authorList>
            <person name="Li X.Y."/>
            <person name="Fang X.M."/>
        </authorList>
    </citation>
    <scope>NUCLEOTIDE SEQUENCE [LARGE SCALE GENOMIC DNA]</scope>
    <source>
        <strain evidence="1 2">CPCC 100848</strain>
    </source>
</reference>
<dbReference type="EMBL" id="JAWIIV010000011">
    <property type="protein sequence ID" value="MEC4720381.1"/>
    <property type="molecule type" value="Genomic_DNA"/>
</dbReference>
<evidence type="ECO:0000313" key="2">
    <source>
        <dbReference type="Proteomes" id="UP001352263"/>
    </source>
</evidence>
<gene>
    <name evidence="1" type="ORF">RY831_14560</name>
</gene>
<protein>
    <recommendedName>
        <fullName evidence="3">DUF397 domain-containing protein</fullName>
    </recommendedName>
</protein>
<accession>A0ABU6JAB3</accession>
<dbReference type="Proteomes" id="UP001352263">
    <property type="component" value="Unassembled WGS sequence"/>
</dbReference>
<proteinExistence type="predicted"/>
<name>A0ABU6JAB3_9BURK</name>